<feature type="compositionally biased region" description="Basic and acidic residues" evidence="1">
    <location>
        <begin position="257"/>
        <end position="267"/>
    </location>
</feature>
<feature type="non-terminal residue" evidence="2">
    <location>
        <position position="267"/>
    </location>
</feature>
<evidence type="ECO:0000256" key="1">
    <source>
        <dbReference type="SAM" id="MobiDB-lite"/>
    </source>
</evidence>
<accession>A0A382XZT5</accession>
<name>A0A382XZT5_9ZZZZ</name>
<feature type="non-terminal residue" evidence="2">
    <location>
        <position position="1"/>
    </location>
</feature>
<proteinExistence type="predicted"/>
<dbReference type="EMBL" id="UINC01171860">
    <property type="protein sequence ID" value="SVD76647.1"/>
    <property type="molecule type" value="Genomic_DNA"/>
</dbReference>
<gene>
    <name evidence="2" type="ORF">METZ01_LOCUS429501</name>
</gene>
<feature type="region of interest" description="Disordered" evidence="1">
    <location>
        <begin position="130"/>
        <end position="267"/>
    </location>
</feature>
<sequence>VAANSKPAEHFGESVEAEEELRVDVAGVENYARVEAVQVGNETRATDQTVPSSESAPWRFRDHISGKVDFLAGSIVEDREGTVLYDESLEEAAPVPTEADHLSAATGVAPARRLELGTISGKAADGRLALGEQWSEPAPGRGKPVGGRSEGRARNRSQIKSKRELADLPLPELQSEDRAESLDSIPEAKRSGADESFKKATLSGSVAPPTPLAGDAGVADNGRTDNWRDESANNSGLNPGATATSGRQGQLTWDIPQRGEEAARQWG</sequence>
<feature type="compositionally biased region" description="Basic and acidic residues" evidence="1">
    <location>
        <begin position="222"/>
        <end position="231"/>
    </location>
</feature>
<protein>
    <submittedName>
        <fullName evidence="2">Uncharacterized protein</fullName>
    </submittedName>
</protein>
<feature type="compositionally biased region" description="Basic and acidic residues" evidence="1">
    <location>
        <begin position="175"/>
        <end position="198"/>
    </location>
</feature>
<organism evidence="2">
    <name type="scientific">marine metagenome</name>
    <dbReference type="NCBI Taxonomy" id="408172"/>
    <lineage>
        <taxon>unclassified sequences</taxon>
        <taxon>metagenomes</taxon>
        <taxon>ecological metagenomes</taxon>
    </lineage>
</organism>
<feature type="compositionally biased region" description="Polar residues" evidence="1">
    <location>
        <begin position="232"/>
        <end position="251"/>
    </location>
</feature>
<dbReference type="AlphaFoldDB" id="A0A382XZT5"/>
<reference evidence="2" key="1">
    <citation type="submission" date="2018-05" db="EMBL/GenBank/DDBJ databases">
        <authorList>
            <person name="Lanie J.A."/>
            <person name="Ng W.-L."/>
            <person name="Kazmierczak K.M."/>
            <person name="Andrzejewski T.M."/>
            <person name="Davidsen T.M."/>
            <person name="Wayne K.J."/>
            <person name="Tettelin H."/>
            <person name="Glass J.I."/>
            <person name="Rusch D."/>
            <person name="Podicherti R."/>
            <person name="Tsui H.-C.T."/>
            <person name="Winkler M.E."/>
        </authorList>
    </citation>
    <scope>NUCLEOTIDE SEQUENCE</scope>
</reference>
<evidence type="ECO:0000313" key="2">
    <source>
        <dbReference type="EMBL" id="SVD76647.1"/>
    </source>
</evidence>